<dbReference type="InterPro" id="IPR036881">
    <property type="entry name" value="Glyco_hydro_3_C_sf"/>
</dbReference>
<dbReference type="Pfam" id="PF07691">
    <property type="entry name" value="PA14"/>
    <property type="match status" value="1"/>
</dbReference>
<evidence type="ECO:0000256" key="3">
    <source>
        <dbReference type="ARBA" id="ARBA00005336"/>
    </source>
</evidence>
<comment type="catalytic activity">
    <reaction evidence="1 10">
        <text>Hydrolysis of terminal, non-reducing beta-D-glucosyl residues with release of beta-D-glucose.</text>
        <dbReference type="EC" id="3.2.1.21"/>
    </reaction>
</comment>
<dbReference type="InterPro" id="IPR026891">
    <property type="entry name" value="Fn3-like"/>
</dbReference>
<keyword evidence="13" id="KW-1185">Reference proteome</keyword>
<dbReference type="InterPro" id="IPR050288">
    <property type="entry name" value="Cellulose_deg_GH3"/>
</dbReference>
<dbReference type="Pfam" id="PF00933">
    <property type="entry name" value="Glyco_hydro_3"/>
    <property type="match status" value="1"/>
</dbReference>
<dbReference type="SUPFAM" id="SSF52279">
    <property type="entry name" value="Beta-D-glucan exohydrolase, C-terminal domain"/>
    <property type="match status" value="1"/>
</dbReference>
<dbReference type="OrthoDB" id="47059at2759"/>
<evidence type="ECO:0000256" key="5">
    <source>
        <dbReference type="ARBA" id="ARBA00023001"/>
    </source>
</evidence>
<dbReference type="GO" id="GO:0008422">
    <property type="term" value="F:beta-glucosidase activity"/>
    <property type="evidence" value="ECO:0007669"/>
    <property type="project" value="UniProtKB-EC"/>
</dbReference>
<dbReference type="EC" id="3.2.1.21" evidence="10"/>
<keyword evidence="9 10" id="KW-0624">Polysaccharide degradation</keyword>
<dbReference type="InterPro" id="IPR036962">
    <property type="entry name" value="Glyco_hydro_3_N_sf"/>
</dbReference>
<dbReference type="Pfam" id="PF01915">
    <property type="entry name" value="Glyco_hydro_3_C"/>
    <property type="match status" value="1"/>
</dbReference>
<dbReference type="InterPro" id="IPR019800">
    <property type="entry name" value="Glyco_hydro_3_AS"/>
</dbReference>
<dbReference type="Gene3D" id="3.20.20.300">
    <property type="entry name" value="Glycoside hydrolase, family 3, N-terminal domain"/>
    <property type="match status" value="1"/>
</dbReference>
<protein>
    <recommendedName>
        <fullName evidence="10">beta-glucosidase</fullName>
        <ecNumber evidence="10">3.2.1.21</ecNumber>
    </recommendedName>
</protein>
<proteinExistence type="inferred from homology"/>
<evidence type="ECO:0000256" key="1">
    <source>
        <dbReference type="ARBA" id="ARBA00000448"/>
    </source>
</evidence>
<dbReference type="SUPFAM" id="SSF51445">
    <property type="entry name" value="(Trans)glycosidases"/>
    <property type="match status" value="1"/>
</dbReference>
<dbReference type="InterPro" id="IPR037524">
    <property type="entry name" value="PA14/GLEYA"/>
</dbReference>
<dbReference type="PRINTS" id="PR00133">
    <property type="entry name" value="GLHYDRLASE3"/>
</dbReference>
<evidence type="ECO:0000313" key="13">
    <source>
        <dbReference type="Proteomes" id="UP001149165"/>
    </source>
</evidence>
<keyword evidence="5" id="KW-0136">Cellulose degradation</keyword>
<evidence type="ECO:0000313" key="12">
    <source>
        <dbReference type="EMBL" id="KAJ5083654.1"/>
    </source>
</evidence>
<dbReference type="InterPro" id="IPR013783">
    <property type="entry name" value="Ig-like_fold"/>
</dbReference>
<dbReference type="Pfam" id="PF14310">
    <property type="entry name" value="Fn3-like"/>
    <property type="match status" value="1"/>
</dbReference>
<keyword evidence="8 10" id="KW-0326">Glycosidase</keyword>
<keyword evidence="4 10" id="KW-0378">Hydrolase</keyword>
<evidence type="ECO:0000256" key="6">
    <source>
        <dbReference type="ARBA" id="ARBA00023180"/>
    </source>
</evidence>
<evidence type="ECO:0000256" key="2">
    <source>
        <dbReference type="ARBA" id="ARBA00004987"/>
    </source>
</evidence>
<dbReference type="InterPro" id="IPR011658">
    <property type="entry name" value="PA14_dom"/>
</dbReference>
<dbReference type="SMART" id="SM00758">
    <property type="entry name" value="PA14"/>
    <property type="match status" value="1"/>
</dbReference>
<gene>
    <name evidence="12" type="ORF">N7456_013081</name>
</gene>
<dbReference type="PROSITE" id="PS00775">
    <property type="entry name" value="GLYCOSYL_HYDROL_F3"/>
    <property type="match status" value="1"/>
</dbReference>
<evidence type="ECO:0000259" key="11">
    <source>
        <dbReference type="PROSITE" id="PS51820"/>
    </source>
</evidence>
<reference evidence="12" key="2">
    <citation type="journal article" date="2023" name="IMA Fungus">
        <title>Comparative genomic study of the Penicillium genus elucidates a diverse pangenome and 15 lateral gene transfer events.</title>
        <authorList>
            <person name="Petersen C."/>
            <person name="Sorensen T."/>
            <person name="Nielsen M.R."/>
            <person name="Sondergaard T.E."/>
            <person name="Sorensen J.L."/>
            <person name="Fitzpatrick D.A."/>
            <person name="Frisvad J.C."/>
            <person name="Nielsen K.L."/>
        </authorList>
    </citation>
    <scope>NUCLEOTIDE SEQUENCE</scope>
    <source>
        <strain evidence="12">IBT 30069</strain>
    </source>
</reference>
<evidence type="ECO:0000256" key="4">
    <source>
        <dbReference type="ARBA" id="ARBA00022801"/>
    </source>
</evidence>
<accession>A0A9W9JVS5</accession>
<dbReference type="InterPro" id="IPR002772">
    <property type="entry name" value="Glyco_hydro_3_C"/>
</dbReference>
<dbReference type="PANTHER" id="PTHR42715:SF27">
    <property type="entry name" value="BETA-GLUCOSIDASE-RELATED"/>
    <property type="match status" value="1"/>
</dbReference>
<keyword evidence="6" id="KW-0325">Glycoprotein</keyword>
<dbReference type="Gene3D" id="2.60.40.10">
    <property type="entry name" value="Immunoglobulins"/>
    <property type="match status" value="1"/>
</dbReference>
<dbReference type="FunFam" id="3.20.20.300:FF:000006">
    <property type="entry name" value="Beta-glucosidase H"/>
    <property type="match status" value="1"/>
</dbReference>
<evidence type="ECO:0000256" key="7">
    <source>
        <dbReference type="ARBA" id="ARBA00023277"/>
    </source>
</evidence>
<organism evidence="12 13">
    <name type="scientific">Penicillium angulare</name>
    <dbReference type="NCBI Taxonomy" id="116970"/>
    <lineage>
        <taxon>Eukaryota</taxon>
        <taxon>Fungi</taxon>
        <taxon>Dikarya</taxon>
        <taxon>Ascomycota</taxon>
        <taxon>Pezizomycotina</taxon>
        <taxon>Eurotiomycetes</taxon>
        <taxon>Eurotiomycetidae</taxon>
        <taxon>Eurotiales</taxon>
        <taxon>Aspergillaceae</taxon>
        <taxon>Penicillium</taxon>
    </lineage>
</organism>
<reference evidence="12" key="1">
    <citation type="submission" date="2022-11" db="EMBL/GenBank/DDBJ databases">
        <authorList>
            <person name="Petersen C."/>
        </authorList>
    </citation>
    <scope>NUCLEOTIDE SEQUENCE</scope>
    <source>
        <strain evidence="12">IBT 30069</strain>
    </source>
</reference>
<evidence type="ECO:0000256" key="10">
    <source>
        <dbReference type="RuleBase" id="RU361161"/>
    </source>
</evidence>
<comment type="caution">
    <text evidence="12">The sequence shown here is derived from an EMBL/GenBank/DDBJ whole genome shotgun (WGS) entry which is preliminary data.</text>
</comment>
<dbReference type="Proteomes" id="UP001149165">
    <property type="component" value="Unassembled WGS sequence"/>
</dbReference>
<comment type="pathway">
    <text evidence="2 10">Glycan metabolism; cellulose degradation.</text>
</comment>
<dbReference type="PANTHER" id="PTHR42715">
    <property type="entry name" value="BETA-GLUCOSIDASE"/>
    <property type="match status" value="1"/>
</dbReference>
<feature type="domain" description="PA14" evidence="11">
    <location>
        <begin position="414"/>
        <end position="573"/>
    </location>
</feature>
<dbReference type="SMART" id="SM01217">
    <property type="entry name" value="Fn3_like"/>
    <property type="match status" value="1"/>
</dbReference>
<dbReference type="EMBL" id="JAPQKH010000008">
    <property type="protein sequence ID" value="KAJ5083654.1"/>
    <property type="molecule type" value="Genomic_DNA"/>
</dbReference>
<keyword evidence="7 10" id="KW-0119">Carbohydrate metabolism</keyword>
<evidence type="ECO:0000256" key="9">
    <source>
        <dbReference type="ARBA" id="ARBA00023326"/>
    </source>
</evidence>
<dbReference type="Gene3D" id="3.40.50.1700">
    <property type="entry name" value="Glycoside hydrolase family 3 C-terminal domain"/>
    <property type="match status" value="1"/>
</dbReference>
<dbReference type="InterPro" id="IPR001764">
    <property type="entry name" value="Glyco_hydro_3_N"/>
</dbReference>
<dbReference type="PROSITE" id="PS51820">
    <property type="entry name" value="PA14"/>
    <property type="match status" value="1"/>
</dbReference>
<dbReference type="FunFam" id="2.60.40.10:FF:000495">
    <property type="entry name" value="Periplasmic beta-glucosidase"/>
    <property type="match status" value="1"/>
</dbReference>
<evidence type="ECO:0000256" key="8">
    <source>
        <dbReference type="ARBA" id="ARBA00023295"/>
    </source>
</evidence>
<dbReference type="Gene3D" id="2.60.120.260">
    <property type="entry name" value="Galactose-binding domain-like"/>
    <property type="match status" value="1"/>
</dbReference>
<dbReference type="InterPro" id="IPR017853">
    <property type="entry name" value="GH"/>
</dbReference>
<dbReference type="AlphaFoldDB" id="A0A9W9JVS5"/>
<name>A0A9W9JVS5_9EURO</name>
<dbReference type="GO" id="GO:0030245">
    <property type="term" value="P:cellulose catabolic process"/>
    <property type="evidence" value="ECO:0007669"/>
    <property type="project" value="UniProtKB-KW"/>
</dbReference>
<comment type="similarity">
    <text evidence="3 10">Belongs to the glycosyl hydrolase 3 family.</text>
</comment>
<sequence length="851" mass="92736">MTIVIKNTDLAGVDDAFKEIANADIERLLKQLTQEEKGSLLSGEDFWHTVPIPRLGIPSIRLSDGPNGVRGTRFFGSVPAACLPCGTAIGATFDRDLALEVGHLLAAEAKAKGAHVILGPTINIARGPLGGRGFESYSEDPLLSGILAGSYCQGLKERNISPTLKHFVCNDQEHERMAVSSIVTDRALREIYLLPFMIAISLGKPDAIMTAYNKVNGTHAAEHPELLQNILRDEWKWDGLVMSDWFGTYSTSEAVNAGLDLEMPGPPRWRGSALTHAITANKVSLAALNARVRAVLKLVQKASKSGVPQKAPETQLNRPEDRALLRRIASEAIVLLKNDQNILPLNKNKKVAVIGPNSKIATYCGGGSAALNPYYTVTPFDGISQSATAGVEFSQGVYAHQMLPLLGKQLRTESGETGFKLSIFNDAPGVPTRKPLEERHETDGMIIFMDYSHPQLESIWYADVEGYFTPEESGLYDFGLAVYGTGKLYVDGKLLINNADKQTPGTSFFGCGTVEETGALELVAGQKYKVLVQWACSKTSTFKVPGVVDFGNGGFRFGACKRLQPQAGIEEAVKVAAGVDQVVLVAGLSGEWESEGEDRATMSLPPHTDELIAKVLQANPNTVVVLQSGTPVNMPWIHEAKAVLHAWYGGNETGNGLADVIFGDVNPSGKLPLTFPKRIQDNPTFFNYRSEGGRVLYGEDVYVGYRYYEGLDVEPLFPFGHGLSYTSFEVSDLKLSRDSETALQVSCKVQNTGLKHGAEVVQVYVAPVSPPIRRPIKELKEFQKVLLESGQEKMITIPLDLVRVTSFWDEKTSSWCSHEGTYKILVGTSSRGTFLESSVEITETTYWTGGW</sequence>